<organism evidence="7 8">
    <name type="scientific">Pleurodeles waltl</name>
    <name type="common">Iberian ribbed newt</name>
    <dbReference type="NCBI Taxonomy" id="8319"/>
    <lineage>
        <taxon>Eukaryota</taxon>
        <taxon>Metazoa</taxon>
        <taxon>Chordata</taxon>
        <taxon>Craniata</taxon>
        <taxon>Vertebrata</taxon>
        <taxon>Euteleostomi</taxon>
        <taxon>Amphibia</taxon>
        <taxon>Batrachia</taxon>
        <taxon>Caudata</taxon>
        <taxon>Salamandroidea</taxon>
        <taxon>Salamandridae</taxon>
        <taxon>Pleurodelinae</taxon>
        <taxon>Pleurodeles</taxon>
    </lineage>
</organism>
<feature type="compositionally biased region" description="Polar residues" evidence="5">
    <location>
        <begin position="390"/>
        <end position="407"/>
    </location>
</feature>
<gene>
    <name evidence="7" type="ORF">NDU88_000701</name>
</gene>
<feature type="domain" description="Cytohesin Ubiquitin Protein Inducing" evidence="6">
    <location>
        <begin position="32"/>
        <end position="162"/>
    </location>
</feature>
<accession>A0AAV7LYU6</accession>
<evidence type="ECO:0000313" key="7">
    <source>
        <dbReference type="EMBL" id="KAJ1095539.1"/>
    </source>
</evidence>
<feature type="region of interest" description="Disordered" evidence="5">
    <location>
        <begin position="210"/>
        <end position="267"/>
    </location>
</feature>
<dbReference type="PANTHER" id="PTHR16093:SF5">
    <property type="entry name" value="COILED-COIL DOMAIN-CONTAINING PROTEIN 120"/>
    <property type="match status" value="1"/>
</dbReference>
<evidence type="ECO:0000256" key="4">
    <source>
        <dbReference type="SAM" id="Coils"/>
    </source>
</evidence>
<evidence type="ECO:0000256" key="5">
    <source>
        <dbReference type="SAM" id="MobiDB-lite"/>
    </source>
</evidence>
<proteinExistence type="predicted"/>
<feature type="compositionally biased region" description="Pro residues" evidence="5">
    <location>
        <begin position="1"/>
        <end position="11"/>
    </location>
</feature>
<feature type="compositionally biased region" description="Low complexity" evidence="5">
    <location>
        <begin position="646"/>
        <end position="655"/>
    </location>
</feature>
<evidence type="ECO:0000259" key="6">
    <source>
        <dbReference type="Pfam" id="PF11819"/>
    </source>
</evidence>
<feature type="compositionally biased region" description="Polar residues" evidence="5">
    <location>
        <begin position="282"/>
        <end position="301"/>
    </location>
</feature>
<feature type="region of interest" description="Disordered" evidence="5">
    <location>
        <begin position="1"/>
        <end position="54"/>
    </location>
</feature>
<feature type="region of interest" description="Disordered" evidence="5">
    <location>
        <begin position="420"/>
        <end position="439"/>
    </location>
</feature>
<feature type="region of interest" description="Disordered" evidence="5">
    <location>
        <begin position="614"/>
        <end position="656"/>
    </location>
</feature>
<dbReference type="Pfam" id="PF11819">
    <property type="entry name" value="CUPID"/>
    <property type="match status" value="1"/>
</dbReference>
<evidence type="ECO:0000256" key="3">
    <source>
        <dbReference type="ARBA" id="ARBA00023054"/>
    </source>
</evidence>
<feature type="compositionally biased region" description="Polar residues" evidence="5">
    <location>
        <begin position="425"/>
        <end position="439"/>
    </location>
</feature>
<dbReference type="InterPro" id="IPR043447">
    <property type="entry name" value="CCDC120/INAVA"/>
</dbReference>
<name>A0AAV7LYU6_PLEWA</name>
<dbReference type="EMBL" id="JANPWB010000014">
    <property type="protein sequence ID" value="KAJ1095539.1"/>
    <property type="molecule type" value="Genomic_DNA"/>
</dbReference>
<sequence>MATSRPGPPDTPSTVRTPLLRGRSRPGTPTMEVRGQLITPSSYTSSDSPYGDLSPKLKAERIRDLMERQRNLQEALNLKLKELKRLCLQEAELTGHVPAEYPLEAGERLPHIRRRVGAVYRMPSLQALKGEDLHLEELDREFIMQQQIVEAARKLVVSADLNAEQRRKRKQVYADALKRLQDLEEQANEYRARLGKKPLQRVSQIMQEDLLHSESSSLSESASHENDELQGFSGAKPHLLPDRPSPPRGRDHMRAVSSSPDRRPGYKFSPAEIYCEMKNRRNSVASPTSPTRTFPRSLSSFEGRSVPATPVLTRNALSGNHLRPDGMGLQNRQWSGSQDSQMGFPSDRAALYTARSRRSNSSEALIERTAGEPSDGNEPLYASIKPPFKSSETLTSDRSFSTQTAAYSSPDPHQHLQYQYERPSTARTPRTNNSQAQPNKQIYGEILQDYYLGKQQARAWAEPDGRLWAEPNGRVWMESDGRVWAESEARVWPEPDGIGHFSRRDGHSASHQDFVTSHPGAPHTYAYMDSPGLRSRGEAHRAKVTRTKSCGPHVPIEPEAQFQQHWQHEASTPRTHYTPRSRSQQRCPGPDPADRRMHKALALEGLRDWYIRNASGHRPPLDRRLPQQPQHHQRYHDVSQHEQYYSSSPMSHSMSFNGPPLASRHYTEFLYEQELNNPLNGLVMFDGGFSLERDVNSPGTLV</sequence>
<dbReference type="InterPro" id="IPR021774">
    <property type="entry name" value="CUPID"/>
</dbReference>
<dbReference type="GO" id="GO:0005737">
    <property type="term" value="C:cytoplasm"/>
    <property type="evidence" value="ECO:0007669"/>
    <property type="project" value="UniProtKB-SubCell"/>
</dbReference>
<evidence type="ECO:0000313" key="8">
    <source>
        <dbReference type="Proteomes" id="UP001066276"/>
    </source>
</evidence>
<keyword evidence="3 4" id="KW-0175">Coiled coil</keyword>
<feature type="compositionally biased region" description="Low complexity" evidence="5">
    <location>
        <begin position="39"/>
        <end position="52"/>
    </location>
</feature>
<dbReference type="PANTHER" id="PTHR16093">
    <property type="entry name" value="COILED-COIL DOMAIN-CONTAINING PROTEIN 120 FAMILY MEMBER"/>
    <property type="match status" value="1"/>
</dbReference>
<keyword evidence="2" id="KW-0963">Cytoplasm</keyword>
<protein>
    <recommendedName>
        <fullName evidence="6">Cytohesin Ubiquitin Protein Inducing domain-containing protein</fullName>
    </recommendedName>
</protein>
<reference evidence="7" key="1">
    <citation type="journal article" date="2022" name="bioRxiv">
        <title>Sequencing and chromosome-scale assembly of the giantPleurodeles waltlgenome.</title>
        <authorList>
            <person name="Brown T."/>
            <person name="Elewa A."/>
            <person name="Iarovenko S."/>
            <person name="Subramanian E."/>
            <person name="Araus A.J."/>
            <person name="Petzold A."/>
            <person name="Susuki M."/>
            <person name="Suzuki K.-i.T."/>
            <person name="Hayashi T."/>
            <person name="Toyoda A."/>
            <person name="Oliveira C."/>
            <person name="Osipova E."/>
            <person name="Leigh N.D."/>
            <person name="Simon A."/>
            <person name="Yun M.H."/>
        </authorList>
    </citation>
    <scope>NUCLEOTIDE SEQUENCE</scope>
    <source>
        <strain evidence="7">20211129_DDA</strain>
        <tissue evidence="7">Liver</tissue>
    </source>
</reference>
<evidence type="ECO:0000256" key="2">
    <source>
        <dbReference type="ARBA" id="ARBA00022490"/>
    </source>
</evidence>
<keyword evidence="8" id="KW-1185">Reference proteome</keyword>
<dbReference type="AlphaFoldDB" id="A0AAV7LYU6"/>
<feature type="region of interest" description="Disordered" evidence="5">
    <location>
        <begin position="279"/>
        <end position="301"/>
    </location>
</feature>
<comment type="caution">
    <text evidence="7">The sequence shown here is derived from an EMBL/GenBank/DDBJ whole genome shotgun (WGS) entry which is preliminary data.</text>
</comment>
<dbReference type="Proteomes" id="UP001066276">
    <property type="component" value="Chromosome 10"/>
</dbReference>
<feature type="region of interest" description="Disordered" evidence="5">
    <location>
        <begin position="313"/>
        <end position="414"/>
    </location>
</feature>
<feature type="region of interest" description="Disordered" evidence="5">
    <location>
        <begin position="564"/>
        <end position="595"/>
    </location>
</feature>
<feature type="compositionally biased region" description="Basic and acidic residues" evidence="5">
    <location>
        <begin position="248"/>
        <end position="264"/>
    </location>
</feature>
<evidence type="ECO:0000256" key="1">
    <source>
        <dbReference type="ARBA" id="ARBA00004496"/>
    </source>
</evidence>
<feature type="coiled-coil region" evidence="4">
    <location>
        <begin position="166"/>
        <end position="193"/>
    </location>
</feature>
<comment type="subcellular location">
    <subcellularLocation>
        <location evidence="1">Cytoplasm</location>
    </subcellularLocation>
</comment>
<feature type="compositionally biased region" description="Polar residues" evidence="5">
    <location>
        <begin position="564"/>
        <end position="586"/>
    </location>
</feature>
<feature type="compositionally biased region" description="Polar residues" evidence="5">
    <location>
        <begin position="330"/>
        <end position="343"/>
    </location>
</feature>